<dbReference type="RefSeq" id="WP_121850249.1">
    <property type="nucleotide sequence ID" value="NZ_CP032050.1"/>
</dbReference>
<dbReference type="EMBL" id="CP032050">
    <property type="protein sequence ID" value="AYN69243.1"/>
    <property type="molecule type" value="Genomic_DNA"/>
</dbReference>
<dbReference type="KEGG" id="emar:D1013_18555"/>
<keyword evidence="2" id="KW-0964">Secreted</keyword>
<dbReference type="InterPro" id="IPR055372">
    <property type="entry name" value="CBM96"/>
</dbReference>
<evidence type="ECO:0000256" key="3">
    <source>
        <dbReference type="ARBA" id="ARBA00022729"/>
    </source>
</evidence>
<dbReference type="GO" id="GO:0005576">
    <property type="term" value="C:extracellular region"/>
    <property type="evidence" value="ECO:0007669"/>
    <property type="project" value="UniProtKB-SubCell"/>
</dbReference>
<dbReference type="NCBIfam" id="NF033679">
    <property type="entry name" value="DNRLRE_dom"/>
    <property type="match status" value="1"/>
</dbReference>
<sequence length="480" mass="53027">MKKLVITHGKILLLAIAALVGFNYGCEVQENFEYQEAGIEAQLGISAWDYIKTSDSLSMFESAIVRAELQSLFNDNSVRTYIAPTNMAFQDYLTANGYGSIDDVPLPILRNVLKYHVVNEKVVFTDPELFENNKPLPYTTENGQVMYLSHDTNFIGLINQGTGKQWSITSSNLETLDDALHVVGSIVYFSAPQNDLNVPDPTVQTDTIFPLFDTYINGGTQSGANFGTDVLLKVKNVDGGDYDRKAYLMFDLNDFDKEGVITDIRLELAVKFTHAKGVAMDLYAVQDTLWTEMGLTWDNATAPNTPPISTLTTTKVDVFDFNIMEYVNEIGAQQKISLMLDGEAGSNETDEFGSKENTDFNPPMLIATLGSGNSFLTLAVNNGFSVQKGETYVWNEQVLKIEGASPSDIIYTIEEVPANGWLITGAQTLQVGDKFTQQDIDLMNVLYINNGNGTEDRLLLSAKDRVGSEIDPFEVIATIE</sequence>
<dbReference type="Pfam" id="PF24517">
    <property type="entry name" value="CBM96"/>
    <property type="match status" value="1"/>
</dbReference>
<evidence type="ECO:0000259" key="4">
    <source>
        <dbReference type="PROSITE" id="PS50213"/>
    </source>
</evidence>
<evidence type="ECO:0000313" key="5">
    <source>
        <dbReference type="EMBL" id="AYN69243.1"/>
    </source>
</evidence>
<evidence type="ECO:0000313" key="6">
    <source>
        <dbReference type="Proteomes" id="UP000276309"/>
    </source>
</evidence>
<feature type="domain" description="FAS1" evidence="4">
    <location>
        <begin position="44"/>
        <end position="187"/>
    </location>
</feature>
<accession>A0A3G2LAK9</accession>
<organism evidence="5 6">
    <name type="scientific">Euzebyella marina</name>
    <dbReference type="NCBI Taxonomy" id="1761453"/>
    <lineage>
        <taxon>Bacteria</taxon>
        <taxon>Pseudomonadati</taxon>
        <taxon>Bacteroidota</taxon>
        <taxon>Flavobacteriia</taxon>
        <taxon>Flavobacteriales</taxon>
        <taxon>Flavobacteriaceae</taxon>
        <taxon>Euzebyella</taxon>
    </lineage>
</organism>
<dbReference type="InterPro" id="IPR000782">
    <property type="entry name" value="FAS1_domain"/>
</dbReference>
<dbReference type="Gene3D" id="2.30.180.10">
    <property type="entry name" value="FAS1 domain"/>
    <property type="match status" value="1"/>
</dbReference>
<dbReference type="SUPFAM" id="SSF82153">
    <property type="entry name" value="FAS1 domain"/>
    <property type="match status" value="1"/>
</dbReference>
<dbReference type="Proteomes" id="UP000276309">
    <property type="component" value="Chromosome"/>
</dbReference>
<dbReference type="Pfam" id="PF02469">
    <property type="entry name" value="Fasciclin"/>
    <property type="match status" value="1"/>
</dbReference>
<name>A0A3G2LAK9_9FLAO</name>
<evidence type="ECO:0000256" key="1">
    <source>
        <dbReference type="ARBA" id="ARBA00004613"/>
    </source>
</evidence>
<keyword evidence="3" id="KW-0732">Signal</keyword>
<keyword evidence="6" id="KW-1185">Reference proteome</keyword>
<protein>
    <recommendedName>
        <fullName evidence="4">FAS1 domain-containing protein</fullName>
    </recommendedName>
</protein>
<reference evidence="5 6" key="1">
    <citation type="submission" date="2018-08" db="EMBL/GenBank/DDBJ databases">
        <title>The reduced genetic potential of extracellular carbohydrate catabolism in Euzebyella marina RN62, a Flavobacteriia bacterium isolated from the hadal water.</title>
        <authorList>
            <person name="Xue C."/>
        </authorList>
    </citation>
    <scope>NUCLEOTIDE SEQUENCE [LARGE SCALE GENOMIC DNA]</scope>
    <source>
        <strain evidence="5 6">RN62</strain>
    </source>
</reference>
<dbReference type="PROSITE" id="PS50213">
    <property type="entry name" value="FAS1"/>
    <property type="match status" value="1"/>
</dbReference>
<dbReference type="Pfam" id="PF16184">
    <property type="entry name" value="Cadherin_3"/>
    <property type="match status" value="1"/>
</dbReference>
<dbReference type="AlphaFoldDB" id="A0A3G2LAK9"/>
<proteinExistence type="predicted"/>
<gene>
    <name evidence="5" type="ORF">D1013_18555</name>
</gene>
<evidence type="ECO:0000256" key="2">
    <source>
        <dbReference type="ARBA" id="ARBA00022525"/>
    </source>
</evidence>
<dbReference type="InterPro" id="IPR036378">
    <property type="entry name" value="FAS1_dom_sf"/>
</dbReference>
<dbReference type="OrthoDB" id="691725at2"/>
<comment type="subcellular location">
    <subcellularLocation>
        <location evidence="1">Secreted</location>
    </subcellularLocation>
</comment>